<reference evidence="1 2" key="1">
    <citation type="journal article" date="2023" name="Science">
        <title>Complex scaffold remodeling in plant triterpene biosynthesis.</title>
        <authorList>
            <person name="De La Pena R."/>
            <person name="Hodgson H."/>
            <person name="Liu J.C."/>
            <person name="Stephenson M.J."/>
            <person name="Martin A.C."/>
            <person name="Owen C."/>
            <person name="Harkess A."/>
            <person name="Leebens-Mack J."/>
            <person name="Jimenez L.E."/>
            <person name="Osbourn A."/>
            <person name="Sattely E.S."/>
        </authorList>
    </citation>
    <scope>NUCLEOTIDE SEQUENCE [LARGE SCALE GENOMIC DNA]</scope>
    <source>
        <strain evidence="2">cv. JPN11</strain>
        <tissue evidence="1">Leaf</tissue>
    </source>
</reference>
<gene>
    <name evidence="1" type="ORF">OWV82_023998</name>
</gene>
<protein>
    <submittedName>
        <fullName evidence="1">Aminoacylase-1</fullName>
    </submittedName>
</protein>
<dbReference type="EMBL" id="CM051407">
    <property type="protein sequence ID" value="KAJ4700651.1"/>
    <property type="molecule type" value="Genomic_DNA"/>
</dbReference>
<name>A0ACC1WNH1_MELAZ</name>
<proteinExistence type="predicted"/>
<comment type="caution">
    <text evidence="1">The sequence shown here is derived from an EMBL/GenBank/DDBJ whole genome shotgun (WGS) entry which is preliminary data.</text>
</comment>
<evidence type="ECO:0000313" key="2">
    <source>
        <dbReference type="Proteomes" id="UP001164539"/>
    </source>
</evidence>
<dbReference type="Proteomes" id="UP001164539">
    <property type="component" value="Chromosome 14"/>
</dbReference>
<evidence type="ECO:0000313" key="1">
    <source>
        <dbReference type="EMBL" id="KAJ4700651.1"/>
    </source>
</evidence>
<sequence length="475" mass="53342">MFSLEALFYSNKLYLDNNKLFQSTLVVNSSMATDHRLLQIITNTIFFFFIFSSSARAHEQQQEEPEAITRFKQYLRFNTAHPNPNYTAPVSFLLHQAQSIGLQSKTLEFVPGKPVLLLTWAGSNPALPSVLFNSHLDSVPAEPEKWFHPPFSAFHSSETGQIFARGAQDDKCIAIQYLEAIRNLKLVKKFQPVRTVHVLCVPDEEIGGFDGMAKFVASDEFRELNVGFVMDEGQASTNDEFRVFYADRSPWHLIIRAKGAPGHGAKMFDNGAMENLMKSVEIITKFRETQFDVVKAGQAANSQVISVNPVYLKAGIPSPTGFVMNMQPSEAEAGFDIRMPPTVDPDLVRRRIAEEWAPEMRNMTYEITEKGPLRDYKGHPLMTATDDSNPWWSVFKQAISAAGGKLAKPEILSSTTDARFMRQLGIPTFGFSPMSNTPILLHDHNEFLKDSVFLRGIEVYDSVISSLSSFVEPSH</sequence>
<organism evidence="1 2">
    <name type="scientific">Melia azedarach</name>
    <name type="common">Chinaberry tree</name>
    <dbReference type="NCBI Taxonomy" id="155640"/>
    <lineage>
        <taxon>Eukaryota</taxon>
        <taxon>Viridiplantae</taxon>
        <taxon>Streptophyta</taxon>
        <taxon>Embryophyta</taxon>
        <taxon>Tracheophyta</taxon>
        <taxon>Spermatophyta</taxon>
        <taxon>Magnoliopsida</taxon>
        <taxon>eudicotyledons</taxon>
        <taxon>Gunneridae</taxon>
        <taxon>Pentapetalae</taxon>
        <taxon>rosids</taxon>
        <taxon>malvids</taxon>
        <taxon>Sapindales</taxon>
        <taxon>Meliaceae</taxon>
        <taxon>Melia</taxon>
    </lineage>
</organism>
<keyword evidence="2" id="KW-1185">Reference proteome</keyword>
<accession>A0ACC1WNH1</accession>